<dbReference type="InterPro" id="IPR016476">
    <property type="entry name" value="SH3_dom_pro"/>
</dbReference>
<feature type="chain" id="PRO_5008572262" description="SH3b domain-containing protein" evidence="4">
    <location>
        <begin position="23"/>
        <end position="203"/>
    </location>
</feature>
<gene>
    <name evidence="5" type="ORF">SCL_0129</name>
</gene>
<proteinExistence type="predicted"/>
<dbReference type="AlphaFoldDB" id="A0A1B4XCB6"/>
<name>A0A1B4XCB6_9GAMM</name>
<evidence type="ECO:0000313" key="5">
    <source>
        <dbReference type="EMBL" id="BAV32453.1"/>
    </source>
</evidence>
<protein>
    <recommendedName>
        <fullName evidence="7">SH3b domain-containing protein</fullName>
    </recommendedName>
</protein>
<dbReference type="InterPro" id="IPR010466">
    <property type="entry name" value="DUF1058"/>
</dbReference>
<keyword evidence="6" id="KW-1185">Reference proteome</keyword>
<dbReference type="Gene3D" id="2.30.30.40">
    <property type="entry name" value="SH3 Domains"/>
    <property type="match status" value="1"/>
</dbReference>
<evidence type="ECO:0000256" key="4">
    <source>
        <dbReference type="SAM" id="SignalP"/>
    </source>
</evidence>
<evidence type="ECO:0000256" key="3">
    <source>
        <dbReference type="SAM" id="Phobius"/>
    </source>
</evidence>
<sequence length="203" mass="22086">MTGSLRVVAMLAMLGVFSAVQAETVYVAERIRIGLRAEMDEASPVVKTVETGAALEVVERLEKLVRVRDSQGTEGWIEARYLSPEPPARLQLTRLQEDLAKSRTQAAEAQAQLKKAQSALAEQAEKIKELEKNAADRPAPAPAAPVVIKAPPPVTPDAANTGFSFSYPWLGISFAMLVIGFAAGVRWLRESIRKRSGGMYLRV</sequence>
<dbReference type="InParanoid" id="A0A1B4XCB6"/>
<evidence type="ECO:0008006" key="7">
    <source>
        <dbReference type="Google" id="ProtNLM"/>
    </source>
</evidence>
<feature type="region of interest" description="Disordered" evidence="2">
    <location>
        <begin position="132"/>
        <end position="152"/>
    </location>
</feature>
<reference evidence="5 6" key="1">
    <citation type="submission" date="2015-05" db="EMBL/GenBank/DDBJ databases">
        <title>Complete genome sequence of a sulfur-oxidizing gammaproteobacterium strain HA5.</title>
        <authorList>
            <person name="Miura A."/>
            <person name="Kojima H."/>
            <person name="Fukui M."/>
        </authorList>
    </citation>
    <scope>NUCLEOTIDE SEQUENCE [LARGE SCALE GENOMIC DNA]</scope>
    <source>
        <strain evidence="5 6">HA5</strain>
    </source>
</reference>
<keyword evidence="1 4" id="KW-0732">Signal</keyword>
<keyword evidence="3" id="KW-0472">Membrane</keyword>
<feature type="signal peptide" evidence="4">
    <location>
        <begin position="1"/>
        <end position="22"/>
    </location>
</feature>
<accession>A0A1B4XCB6</accession>
<evidence type="ECO:0000256" key="2">
    <source>
        <dbReference type="SAM" id="MobiDB-lite"/>
    </source>
</evidence>
<dbReference type="EMBL" id="AP014879">
    <property type="protein sequence ID" value="BAV32453.1"/>
    <property type="molecule type" value="Genomic_DNA"/>
</dbReference>
<dbReference type="OrthoDB" id="9790951at2"/>
<dbReference type="KEGG" id="slim:SCL_0129"/>
<keyword evidence="3" id="KW-1133">Transmembrane helix</keyword>
<dbReference type="RefSeq" id="WP_096359133.1">
    <property type="nucleotide sequence ID" value="NZ_AP014879.1"/>
</dbReference>
<evidence type="ECO:0000313" key="6">
    <source>
        <dbReference type="Proteomes" id="UP000243180"/>
    </source>
</evidence>
<evidence type="ECO:0000256" key="1">
    <source>
        <dbReference type="ARBA" id="ARBA00022729"/>
    </source>
</evidence>
<dbReference type="Pfam" id="PF06347">
    <property type="entry name" value="SH3_4"/>
    <property type="match status" value="1"/>
</dbReference>
<feature type="transmembrane region" description="Helical" evidence="3">
    <location>
        <begin position="167"/>
        <end position="188"/>
    </location>
</feature>
<dbReference type="NCBIfam" id="TIGR04211">
    <property type="entry name" value="SH3_and_anchor"/>
    <property type="match status" value="1"/>
</dbReference>
<organism evidence="5 6">
    <name type="scientific">Sulfuricaulis limicola</name>
    <dbReference type="NCBI Taxonomy" id="1620215"/>
    <lineage>
        <taxon>Bacteria</taxon>
        <taxon>Pseudomonadati</taxon>
        <taxon>Pseudomonadota</taxon>
        <taxon>Gammaproteobacteria</taxon>
        <taxon>Acidiferrobacterales</taxon>
        <taxon>Acidiferrobacteraceae</taxon>
        <taxon>Sulfuricaulis</taxon>
    </lineage>
</organism>
<dbReference type="Proteomes" id="UP000243180">
    <property type="component" value="Chromosome"/>
</dbReference>
<keyword evidence="3" id="KW-0812">Transmembrane</keyword>